<dbReference type="Proteomes" id="UP000829354">
    <property type="component" value="Chromosome IV"/>
</dbReference>
<feature type="region of interest" description="Disordered" evidence="1">
    <location>
        <begin position="118"/>
        <end position="141"/>
    </location>
</feature>
<keyword evidence="3" id="KW-1185">Reference proteome</keyword>
<protein>
    <submittedName>
        <fullName evidence="2">Uncharacterized protein</fullName>
    </submittedName>
</protein>
<organism evidence="2 3">
    <name type="scientific">Caenorhabditis briggsae</name>
    <dbReference type="NCBI Taxonomy" id="6238"/>
    <lineage>
        <taxon>Eukaryota</taxon>
        <taxon>Metazoa</taxon>
        <taxon>Ecdysozoa</taxon>
        <taxon>Nematoda</taxon>
        <taxon>Chromadorea</taxon>
        <taxon>Rhabditida</taxon>
        <taxon>Rhabditina</taxon>
        <taxon>Rhabditomorpha</taxon>
        <taxon>Rhabditoidea</taxon>
        <taxon>Rhabditidae</taxon>
        <taxon>Peloderinae</taxon>
        <taxon>Caenorhabditis</taxon>
    </lineage>
</organism>
<evidence type="ECO:0000256" key="1">
    <source>
        <dbReference type="SAM" id="MobiDB-lite"/>
    </source>
</evidence>
<evidence type="ECO:0000313" key="3">
    <source>
        <dbReference type="Proteomes" id="UP000829354"/>
    </source>
</evidence>
<dbReference type="Pfam" id="PF12078">
    <property type="entry name" value="DUF3557"/>
    <property type="match status" value="1"/>
</dbReference>
<reference evidence="2 3" key="1">
    <citation type="submission" date="2022-04" db="EMBL/GenBank/DDBJ databases">
        <title>Chromosome-level reference genomes for two strains of Caenorhabditis briggsae: an improved platform for comparative genomics.</title>
        <authorList>
            <person name="Stevens L."/>
            <person name="Andersen E."/>
        </authorList>
    </citation>
    <scope>NUCLEOTIDE SEQUENCE [LARGE SCALE GENOMIC DNA]</scope>
    <source>
        <strain evidence="2">VX34</strain>
        <tissue evidence="2">Whole-organism</tissue>
    </source>
</reference>
<evidence type="ECO:0000313" key="2">
    <source>
        <dbReference type="EMBL" id="UMM26902.1"/>
    </source>
</evidence>
<feature type="compositionally biased region" description="Low complexity" evidence="1">
    <location>
        <begin position="131"/>
        <end position="141"/>
    </location>
</feature>
<dbReference type="PANTHER" id="PTHR31379:SF1">
    <property type="entry name" value="F-BOX C PROTEIN-RELATED"/>
    <property type="match status" value="1"/>
</dbReference>
<dbReference type="EMBL" id="CP092623">
    <property type="protein sequence ID" value="UMM26902.1"/>
    <property type="molecule type" value="Genomic_DNA"/>
</dbReference>
<name>A0AAE9EM04_CAEBR</name>
<dbReference type="InterPro" id="IPR021942">
    <property type="entry name" value="DUF3557"/>
</dbReference>
<accession>A0AAE9EM04</accession>
<proteinExistence type="predicted"/>
<sequence length="370" mass="43807">MNNDWSTFEHPVFRSARCVFIGNEENNQPELFRRLLGLPNENITVQSRLSWRTFQTITENWRRTQRKVGRTLIIKRVHTKDVENILNQILQEWQHRENKNEDFIVHLYQDKNLRISSGDTHEELPRNPRLTSSSSSSTSSSPVICQSYHVAKRNLTVLTMPINPSYRKIHIFQMPTTAIFAELDFYKWLTVKHRDREYVERVPKNEHSLFSFSHYINNLLLRGSEPIRMKRLEINVAFLRLPGSVKYHSKEVDFRVTGFGFDLLKKILDVSSFPLNFYGIGYISEDWTTFEHPVFRSARNIFISNKENNQPELFRSLLKLPNKSIKVQSRLPWITFQTITDNWKTTQRKVGTSLTIERVHTEDVDLIKLW</sequence>
<gene>
    <name evidence="2" type="ORF">L5515_010412</name>
</gene>
<dbReference type="AlphaFoldDB" id="A0AAE9EM04"/>
<dbReference type="PANTHER" id="PTHR31379">
    <property type="entry name" value="F-BOX C PROTEIN-RELATED-RELATED"/>
    <property type="match status" value="1"/>
</dbReference>